<proteinExistence type="predicted"/>
<evidence type="ECO:0000256" key="1">
    <source>
        <dbReference type="SAM" id="MobiDB-lite"/>
    </source>
</evidence>
<dbReference type="EMBL" id="JACIIJ010000001">
    <property type="protein sequence ID" value="MBB6219300.1"/>
    <property type="molecule type" value="Genomic_DNA"/>
</dbReference>
<sequence>MAPADLPPCPRSCACAGGRVGGERAARVLQRELECDPRPHLSFVIRNHGKTSNCLCSDERPPSRVRRTCLGRLSTRRVSSGDNEGRIGFAFDDIINRFEILPHGDAPLTQRRRDRSGHRLQTARASSEFPHAGAAGEQLARRLALEGRLAHPSPAVVLDQAMVRERSPGPTVRGAFSPPSRGGGQSAWIRISGEFFSGSVGAARHS</sequence>
<protein>
    <submittedName>
        <fullName evidence="2">Uncharacterized protein</fullName>
    </submittedName>
</protein>
<accession>A0A7W9ZN16</accession>
<comment type="caution">
    <text evidence="2">The sequence shown here is derived from an EMBL/GenBank/DDBJ whole genome shotgun (WGS) entry which is preliminary data.</text>
</comment>
<reference evidence="2 3" key="1">
    <citation type="submission" date="2020-08" db="EMBL/GenBank/DDBJ databases">
        <title>Genomic Encyclopedia of Type Strains, Phase IV (KMG-V): Genome sequencing to study the core and pangenomes of soil and plant-associated prokaryotes.</title>
        <authorList>
            <person name="Whitman W."/>
        </authorList>
    </citation>
    <scope>NUCLEOTIDE SEQUENCE [LARGE SCALE GENOMIC DNA]</scope>
    <source>
        <strain evidence="2 3">SEMIA 4011</strain>
    </source>
</reference>
<dbReference type="AlphaFoldDB" id="A0A7W9ZN16"/>
<evidence type="ECO:0000313" key="3">
    <source>
        <dbReference type="Proteomes" id="UP000517187"/>
    </source>
</evidence>
<name>A0A7W9ZN16_RHILE</name>
<dbReference type="Proteomes" id="UP000517187">
    <property type="component" value="Unassembled WGS sequence"/>
</dbReference>
<gene>
    <name evidence="2" type="ORF">GGE66_000244</name>
</gene>
<organism evidence="2 3">
    <name type="scientific">Rhizobium leguminosarum</name>
    <dbReference type="NCBI Taxonomy" id="384"/>
    <lineage>
        <taxon>Bacteria</taxon>
        <taxon>Pseudomonadati</taxon>
        <taxon>Pseudomonadota</taxon>
        <taxon>Alphaproteobacteria</taxon>
        <taxon>Hyphomicrobiales</taxon>
        <taxon>Rhizobiaceae</taxon>
        <taxon>Rhizobium/Agrobacterium group</taxon>
        <taxon>Rhizobium</taxon>
    </lineage>
</organism>
<evidence type="ECO:0000313" key="2">
    <source>
        <dbReference type="EMBL" id="MBB6219300.1"/>
    </source>
</evidence>
<feature type="region of interest" description="Disordered" evidence="1">
    <location>
        <begin position="106"/>
        <end position="134"/>
    </location>
</feature>